<name>A0A8J6TIS0_9CHLR</name>
<dbReference type="InterPro" id="IPR014729">
    <property type="entry name" value="Rossmann-like_a/b/a_fold"/>
</dbReference>
<accession>A0A8J6TIS0</accession>
<evidence type="ECO:0000259" key="3">
    <source>
        <dbReference type="Pfam" id="PF01171"/>
    </source>
</evidence>
<dbReference type="InterPro" id="IPR035107">
    <property type="entry name" value="tRNA_thiolation_TtcA_Ctu1"/>
</dbReference>
<dbReference type="GO" id="GO:0000049">
    <property type="term" value="F:tRNA binding"/>
    <property type="evidence" value="ECO:0007669"/>
    <property type="project" value="TreeGrafter"/>
</dbReference>
<dbReference type="Pfam" id="PF22082">
    <property type="entry name" value="TtuA_LIM_N"/>
    <property type="match status" value="1"/>
</dbReference>
<dbReference type="PANTHER" id="PTHR11807:SF27">
    <property type="entry name" value="TRNA-5-METHYLURIDINE(54) 2-SULFURTRANSFERASE"/>
    <property type="match status" value="1"/>
</dbReference>
<reference evidence="5 6" key="1">
    <citation type="submission" date="2020-08" db="EMBL/GenBank/DDBJ databases">
        <title>Bridging the membrane lipid divide: bacteria of the FCB group superphylum have the potential to synthesize archaeal ether lipids.</title>
        <authorList>
            <person name="Villanueva L."/>
            <person name="Von Meijenfeldt F.A.B."/>
            <person name="Westbye A.B."/>
            <person name="Yadav S."/>
            <person name="Hopmans E.C."/>
            <person name="Dutilh B.E."/>
            <person name="Sinninghe Damste J.S."/>
        </authorList>
    </citation>
    <scope>NUCLEOTIDE SEQUENCE [LARGE SCALE GENOMIC DNA]</scope>
    <source>
        <strain evidence="5">NIOZ-UU36</strain>
    </source>
</reference>
<feature type="binding site" evidence="2">
    <location>
        <begin position="53"/>
        <end position="55"/>
    </location>
    <ligand>
        <name>ATP</name>
        <dbReference type="ChEBI" id="CHEBI:30616"/>
    </ligand>
</feature>
<dbReference type="GO" id="GO:0002144">
    <property type="term" value="C:cytosolic tRNA wobble base thiouridylase complex"/>
    <property type="evidence" value="ECO:0007669"/>
    <property type="project" value="TreeGrafter"/>
</dbReference>
<evidence type="ECO:0000256" key="2">
    <source>
        <dbReference type="PIRSR" id="PIRSR004976-51"/>
    </source>
</evidence>
<proteinExistence type="predicted"/>
<dbReference type="GO" id="GO:0016787">
    <property type="term" value="F:hydrolase activity"/>
    <property type="evidence" value="ECO:0007669"/>
    <property type="project" value="UniProtKB-KW"/>
</dbReference>
<dbReference type="CDD" id="cd01993">
    <property type="entry name" value="TtuA-like"/>
    <property type="match status" value="1"/>
</dbReference>
<keyword evidence="2" id="KW-0547">Nucleotide-binding</keyword>
<gene>
    <name evidence="5" type="ORF">H8E29_12700</name>
</gene>
<dbReference type="Gene3D" id="3.40.50.620">
    <property type="entry name" value="HUPs"/>
    <property type="match status" value="1"/>
</dbReference>
<dbReference type="GO" id="GO:0005524">
    <property type="term" value="F:ATP binding"/>
    <property type="evidence" value="ECO:0007669"/>
    <property type="project" value="UniProtKB-KW"/>
</dbReference>
<evidence type="ECO:0000313" key="6">
    <source>
        <dbReference type="Proteomes" id="UP000614469"/>
    </source>
</evidence>
<keyword evidence="1" id="KW-0808">Transferase</keyword>
<dbReference type="GO" id="GO:0016740">
    <property type="term" value="F:transferase activity"/>
    <property type="evidence" value="ECO:0007669"/>
    <property type="project" value="UniProtKB-KW"/>
</dbReference>
<feature type="binding site" evidence="2">
    <location>
        <position position="162"/>
    </location>
    <ligand>
        <name>ATP</name>
        <dbReference type="ChEBI" id="CHEBI:30616"/>
    </ligand>
</feature>
<dbReference type="Pfam" id="PF01171">
    <property type="entry name" value="ATP_bind_3"/>
    <property type="match status" value="1"/>
</dbReference>
<organism evidence="5 6">
    <name type="scientific">Candidatus Desulfolinea nitratireducens</name>
    <dbReference type="NCBI Taxonomy" id="2841698"/>
    <lineage>
        <taxon>Bacteria</taxon>
        <taxon>Bacillati</taxon>
        <taxon>Chloroflexota</taxon>
        <taxon>Anaerolineae</taxon>
        <taxon>Anaerolineales</taxon>
        <taxon>Anaerolineales incertae sedis</taxon>
        <taxon>Candidatus Desulfolinea</taxon>
    </lineage>
</organism>
<evidence type="ECO:0000256" key="1">
    <source>
        <dbReference type="ARBA" id="ARBA00022679"/>
    </source>
</evidence>
<feature type="binding site" evidence="2">
    <location>
        <position position="59"/>
    </location>
    <ligand>
        <name>ATP</name>
        <dbReference type="ChEBI" id="CHEBI:30616"/>
    </ligand>
</feature>
<evidence type="ECO:0000313" key="5">
    <source>
        <dbReference type="EMBL" id="MBC8336120.1"/>
    </source>
</evidence>
<evidence type="ECO:0000259" key="4">
    <source>
        <dbReference type="Pfam" id="PF22082"/>
    </source>
</evidence>
<feature type="binding site" evidence="2">
    <location>
        <position position="83"/>
    </location>
    <ligand>
        <name>ATP</name>
        <dbReference type="ChEBI" id="CHEBI:30616"/>
    </ligand>
</feature>
<dbReference type="PIRSF" id="PIRSF004976">
    <property type="entry name" value="ATPase_YdaO"/>
    <property type="match status" value="1"/>
</dbReference>
<feature type="domain" description="tRNA(Ile)-lysidine/2-thiocytidine synthase N-terminal" evidence="3">
    <location>
        <begin position="49"/>
        <end position="227"/>
    </location>
</feature>
<keyword evidence="5" id="KW-0378">Hydrolase</keyword>
<dbReference type="InterPro" id="IPR011063">
    <property type="entry name" value="TilS/TtcA_N"/>
</dbReference>
<dbReference type="InterPro" id="IPR054306">
    <property type="entry name" value="TtuA-like_LIM_N"/>
</dbReference>
<keyword evidence="2" id="KW-0067">ATP-binding</keyword>
<feature type="domain" description="2-thiouridine synthetase TtuA-like N-terminal LIM" evidence="4">
    <location>
        <begin position="2"/>
        <end position="27"/>
    </location>
</feature>
<dbReference type="PANTHER" id="PTHR11807">
    <property type="entry name" value="ATPASES OF THE PP SUPERFAMILY-RELATED"/>
    <property type="match status" value="1"/>
</dbReference>
<feature type="binding site" evidence="2">
    <location>
        <position position="167"/>
    </location>
    <ligand>
        <name>ATP</name>
        <dbReference type="ChEBI" id="CHEBI:30616"/>
    </ligand>
</feature>
<dbReference type="Proteomes" id="UP000614469">
    <property type="component" value="Unassembled WGS sequence"/>
</dbReference>
<comment type="caution">
    <text evidence="5">The sequence shown here is derived from an EMBL/GenBank/DDBJ whole genome shotgun (WGS) entry which is preliminary data.</text>
</comment>
<sequence length="309" mass="35112">MKCKKCGGKAVINMRQNNMGLCKDDFLKWLPEQTLKIIEKYKMFTPKEKILVAVSGGKDSLALWDILQILGYQADGLYIALGIDEGINYSAESQRLTEKFANDHDLKLHVVNIESDYGTDLPMLASNTKRGRDKPCSSCGLIKRHEMNRIARDFGYDVLATGHNLDDEAATLFSNTLQWNGDYLYRQGPVLPEKDGLARKVKPLFRFYEREMAAYTFLRGIDYIYDECPFAEGSTSTEYKEILNQLENQHPGAKLHFFVKFLSAKKKGLFAEPTREIVPELHICPSCGQPTSARDFCTFCRMMGKGSDR</sequence>
<dbReference type="GO" id="GO:0002143">
    <property type="term" value="P:tRNA wobble position uridine thiolation"/>
    <property type="evidence" value="ECO:0007669"/>
    <property type="project" value="TreeGrafter"/>
</dbReference>
<dbReference type="AlphaFoldDB" id="A0A8J6TIS0"/>
<dbReference type="SUPFAM" id="SSF52402">
    <property type="entry name" value="Adenine nucleotide alpha hydrolases-like"/>
    <property type="match status" value="1"/>
</dbReference>
<protein>
    <submittedName>
        <fullName evidence="5">Adenine nucleotide alpha hydrolase family protein</fullName>
    </submittedName>
</protein>
<dbReference type="EMBL" id="JACNJN010000140">
    <property type="protein sequence ID" value="MBC8336120.1"/>
    <property type="molecule type" value="Genomic_DNA"/>
</dbReference>